<comment type="caution">
    <text evidence="3">The sequence shown here is derived from an EMBL/GenBank/DDBJ whole genome shotgun (WGS) entry which is preliminary data.</text>
</comment>
<keyword evidence="4" id="KW-1185">Reference proteome</keyword>
<evidence type="ECO:0000313" key="4">
    <source>
        <dbReference type="Proteomes" id="UP000622797"/>
    </source>
</evidence>
<name>A0A8H4X048_9HYPO</name>
<accession>A0A8H4X048</accession>
<dbReference type="Gene3D" id="2.40.128.580">
    <property type="entry name" value="GXWXG domain"/>
    <property type="match status" value="1"/>
</dbReference>
<feature type="domain" description="GXWXG" evidence="1">
    <location>
        <begin position="25"/>
        <end position="78"/>
    </location>
</feature>
<dbReference type="EMBL" id="JABEXW010000756">
    <property type="protein sequence ID" value="KAF4956405.1"/>
    <property type="molecule type" value="Genomic_DNA"/>
</dbReference>
<protein>
    <recommendedName>
        <fullName evidence="5">GXWXG domain-containing protein</fullName>
    </recommendedName>
</protein>
<reference evidence="3" key="2">
    <citation type="submission" date="2020-05" db="EMBL/GenBank/DDBJ databases">
        <authorList>
            <person name="Kim H.-S."/>
            <person name="Proctor R.H."/>
            <person name="Brown D.W."/>
        </authorList>
    </citation>
    <scope>NUCLEOTIDE SEQUENCE</scope>
    <source>
        <strain evidence="3">NRRL 20472</strain>
    </source>
</reference>
<reference evidence="3" key="1">
    <citation type="journal article" date="2020" name="BMC Genomics">
        <title>Correction to: Identification and distribution of gene clusters required for synthesis of sphingolipid metabolism inhibitors in diverse species of the filamentous fungus Fusarium.</title>
        <authorList>
            <person name="Kim H.S."/>
            <person name="Lohmar J.M."/>
            <person name="Busman M."/>
            <person name="Brown D.W."/>
            <person name="Naumann T.A."/>
            <person name="Divon H.H."/>
            <person name="Lysoe E."/>
            <person name="Uhlig S."/>
            <person name="Proctor R.H."/>
        </authorList>
    </citation>
    <scope>NUCLEOTIDE SEQUENCE</scope>
    <source>
        <strain evidence="3">NRRL 20472</strain>
    </source>
</reference>
<dbReference type="AlphaFoldDB" id="A0A8H4X048"/>
<dbReference type="OrthoDB" id="2213372at2759"/>
<evidence type="ECO:0008006" key="5">
    <source>
        <dbReference type="Google" id="ProtNLM"/>
    </source>
</evidence>
<dbReference type="InterPro" id="IPR025568">
    <property type="entry name" value="DUF4334"/>
</dbReference>
<proteinExistence type="predicted"/>
<gene>
    <name evidence="3" type="ORF">FSARC_11608</name>
</gene>
<dbReference type="Pfam" id="PF14232">
    <property type="entry name" value="DUF4334"/>
    <property type="match status" value="1"/>
</dbReference>
<evidence type="ECO:0000259" key="2">
    <source>
        <dbReference type="Pfam" id="PF14232"/>
    </source>
</evidence>
<dbReference type="InterPro" id="IPR025951">
    <property type="entry name" value="GXWXG_dom"/>
</dbReference>
<evidence type="ECO:0000259" key="1">
    <source>
        <dbReference type="Pfam" id="PF14231"/>
    </source>
</evidence>
<evidence type="ECO:0000313" key="3">
    <source>
        <dbReference type="EMBL" id="KAF4956405.1"/>
    </source>
</evidence>
<dbReference type="Proteomes" id="UP000622797">
    <property type="component" value="Unassembled WGS sequence"/>
</dbReference>
<sequence>MSRIEQFRNLKESPSRLDPSTLESFLDQLPPISLPKLLGSWNGGFFDTGHPNGDYMEEISWVGKEFVSVDHVDPVIVSPEGKRQSWGKWGLASLKEIVYRGQVTAAMIYDDRPVIDYFRYVDEKTVAGVMEGKHLDGPFYFYLTKP</sequence>
<organism evidence="3 4">
    <name type="scientific">Fusarium sarcochroum</name>
    <dbReference type="NCBI Taxonomy" id="1208366"/>
    <lineage>
        <taxon>Eukaryota</taxon>
        <taxon>Fungi</taxon>
        <taxon>Dikarya</taxon>
        <taxon>Ascomycota</taxon>
        <taxon>Pezizomycotina</taxon>
        <taxon>Sordariomycetes</taxon>
        <taxon>Hypocreomycetidae</taxon>
        <taxon>Hypocreales</taxon>
        <taxon>Nectriaceae</taxon>
        <taxon>Fusarium</taxon>
        <taxon>Fusarium lateritium species complex</taxon>
    </lineage>
</organism>
<dbReference type="Pfam" id="PF14231">
    <property type="entry name" value="GXWXG"/>
    <property type="match status" value="1"/>
</dbReference>
<feature type="domain" description="DUF4334" evidence="2">
    <location>
        <begin position="91"/>
        <end position="145"/>
    </location>
</feature>